<proteinExistence type="predicted"/>
<feature type="compositionally biased region" description="Low complexity" evidence="1">
    <location>
        <begin position="11"/>
        <end position="24"/>
    </location>
</feature>
<evidence type="ECO:0000313" key="2">
    <source>
        <dbReference type="EMBL" id="GEC09266.1"/>
    </source>
</evidence>
<accession>A0A4Y3VW91</accession>
<gene>
    <name evidence="2" type="ORF">SSP24_69210</name>
</gene>
<comment type="caution">
    <text evidence="2">The sequence shown here is derived from an EMBL/GenBank/DDBJ whole genome shotgun (WGS) entry which is preliminary data.</text>
</comment>
<evidence type="ECO:0000313" key="3">
    <source>
        <dbReference type="Proteomes" id="UP000317881"/>
    </source>
</evidence>
<dbReference type="EMBL" id="BJND01000067">
    <property type="protein sequence ID" value="GEC09266.1"/>
    <property type="molecule type" value="Genomic_DNA"/>
</dbReference>
<keyword evidence="3" id="KW-1185">Reference proteome</keyword>
<dbReference type="AlphaFoldDB" id="A0A4Y3VW91"/>
<reference evidence="2 3" key="1">
    <citation type="submission" date="2019-06" db="EMBL/GenBank/DDBJ databases">
        <title>Whole genome shotgun sequence of Streptomyces spinoverrucosus NBRC 14228.</title>
        <authorList>
            <person name="Hosoyama A."/>
            <person name="Uohara A."/>
            <person name="Ohji S."/>
            <person name="Ichikawa N."/>
        </authorList>
    </citation>
    <scope>NUCLEOTIDE SEQUENCE [LARGE SCALE GENOMIC DNA]</scope>
    <source>
        <strain evidence="2 3">NBRC 14228</strain>
    </source>
</reference>
<sequence length="61" mass="6471">MPRRVRPSLTPRPARGPTPAADTAGHTEGPLLNGVGAMLRTVLTSDEPILLCHSDDVTQAR</sequence>
<organism evidence="2 3">
    <name type="scientific">Streptomyces spinoverrucosus</name>
    <dbReference type="NCBI Taxonomy" id="284043"/>
    <lineage>
        <taxon>Bacteria</taxon>
        <taxon>Bacillati</taxon>
        <taxon>Actinomycetota</taxon>
        <taxon>Actinomycetes</taxon>
        <taxon>Kitasatosporales</taxon>
        <taxon>Streptomycetaceae</taxon>
        <taxon>Streptomyces</taxon>
    </lineage>
</organism>
<dbReference type="Proteomes" id="UP000317881">
    <property type="component" value="Unassembled WGS sequence"/>
</dbReference>
<evidence type="ECO:0000256" key="1">
    <source>
        <dbReference type="SAM" id="MobiDB-lite"/>
    </source>
</evidence>
<protein>
    <submittedName>
        <fullName evidence="2">Uncharacterized protein</fullName>
    </submittedName>
</protein>
<name>A0A4Y3VW91_9ACTN</name>
<feature type="region of interest" description="Disordered" evidence="1">
    <location>
        <begin position="1"/>
        <end position="32"/>
    </location>
</feature>